<dbReference type="PANTHER" id="PTHR22911:SF103">
    <property type="entry name" value="BLR2811 PROTEIN"/>
    <property type="match status" value="1"/>
</dbReference>
<dbReference type="PANTHER" id="PTHR22911">
    <property type="entry name" value="ACYL-MALONYL CONDENSING ENZYME-RELATED"/>
    <property type="match status" value="1"/>
</dbReference>
<keyword evidence="1" id="KW-0812">Transmembrane</keyword>
<dbReference type="GO" id="GO:0016020">
    <property type="term" value="C:membrane"/>
    <property type="evidence" value="ECO:0007669"/>
    <property type="project" value="InterPro"/>
</dbReference>
<feature type="domain" description="EamA" evidence="2">
    <location>
        <begin position="12"/>
        <end position="145"/>
    </location>
</feature>
<keyword evidence="1" id="KW-1133">Transmembrane helix</keyword>
<proteinExistence type="predicted"/>
<name>A0A1I1JDP6_9RHOB</name>
<accession>A0A1I1JDP6</accession>
<feature type="transmembrane region" description="Helical" evidence="1">
    <location>
        <begin position="154"/>
        <end position="171"/>
    </location>
</feature>
<dbReference type="InterPro" id="IPR000620">
    <property type="entry name" value="EamA_dom"/>
</dbReference>
<dbReference type="Pfam" id="PF00892">
    <property type="entry name" value="EamA"/>
    <property type="match status" value="2"/>
</dbReference>
<feature type="transmembrane region" description="Helical" evidence="1">
    <location>
        <begin position="183"/>
        <end position="203"/>
    </location>
</feature>
<feature type="transmembrane region" description="Helical" evidence="1">
    <location>
        <begin position="269"/>
        <end position="286"/>
    </location>
</feature>
<feature type="domain" description="EamA" evidence="2">
    <location>
        <begin position="155"/>
        <end position="283"/>
    </location>
</feature>
<feature type="transmembrane region" description="Helical" evidence="1">
    <location>
        <begin position="43"/>
        <end position="62"/>
    </location>
</feature>
<keyword evidence="4" id="KW-1185">Reference proteome</keyword>
<feature type="transmembrane region" description="Helical" evidence="1">
    <location>
        <begin position="131"/>
        <end position="148"/>
    </location>
</feature>
<evidence type="ECO:0000313" key="3">
    <source>
        <dbReference type="EMBL" id="SFC46475.1"/>
    </source>
</evidence>
<feature type="transmembrane region" description="Helical" evidence="1">
    <location>
        <begin position="102"/>
        <end position="122"/>
    </location>
</feature>
<sequence>MTSDPATNDNLRGAALMMLSMALFTMNDVFMKSLAGEVPLYQILFIRNGVVTLAFLALAYRSGALLRGLSRRDLMLATVRGAAEVATAYFFLTALFNMPLANVTAVLQSAPLMVMVAAAIFLKEPIGWRRILAVVAGFSGVLLIIRPGPEGFNLYALYVLISVVCITVRDITTRKLSREAPALLVSAITSAMVCLCFGATGIGSDWIALTPRSGGLIAGAALVVMGAYLASVQAMRLGEVSFVSPFRYTALIWALILGFVVFGDWPTDLTLIGAAVVVGSGLFSFYRELQVKRAARVPSMR</sequence>
<feature type="transmembrane region" description="Helical" evidence="1">
    <location>
        <begin position="215"/>
        <end position="234"/>
    </location>
</feature>
<dbReference type="SUPFAM" id="SSF103481">
    <property type="entry name" value="Multidrug resistance efflux transporter EmrE"/>
    <property type="match status" value="2"/>
</dbReference>
<dbReference type="InterPro" id="IPR037185">
    <property type="entry name" value="EmrE-like"/>
</dbReference>
<dbReference type="EMBL" id="FOLX01000001">
    <property type="protein sequence ID" value="SFC46475.1"/>
    <property type="molecule type" value="Genomic_DNA"/>
</dbReference>
<dbReference type="STRING" id="517719.SAMN05421762_0994"/>
<evidence type="ECO:0000313" key="4">
    <source>
        <dbReference type="Proteomes" id="UP000231644"/>
    </source>
</evidence>
<dbReference type="AlphaFoldDB" id="A0A1I1JDP6"/>
<feature type="transmembrane region" description="Helical" evidence="1">
    <location>
        <begin position="74"/>
        <end position="96"/>
    </location>
</feature>
<organism evidence="3 4">
    <name type="scientific">Pseudooceanicola nitratireducens</name>
    <dbReference type="NCBI Taxonomy" id="517719"/>
    <lineage>
        <taxon>Bacteria</taxon>
        <taxon>Pseudomonadati</taxon>
        <taxon>Pseudomonadota</taxon>
        <taxon>Alphaproteobacteria</taxon>
        <taxon>Rhodobacterales</taxon>
        <taxon>Paracoccaceae</taxon>
        <taxon>Pseudooceanicola</taxon>
    </lineage>
</organism>
<protein>
    <submittedName>
        <fullName evidence="3">S-adenosylmethionine uptake transporter</fullName>
    </submittedName>
</protein>
<evidence type="ECO:0000259" key="2">
    <source>
        <dbReference type="Pfam" id="PF00892"/>
    </source>
</evidence>
<dbReference type="RefSeq" id="WP_093455086.1">
    <property type="nucleotide sequence ID" value="NZ_FNZG01000011.1"/>
</dbReference>
<keyword evidence="1" id="KW-0472">Membrane</keyword>
<reference evidence="3 4" key="1">
    <citation type="submission" date="2016-10" db="EMBL/GenBank/DDBJ databases">
        <authorList>
            <person name="de Groot N.N."/>
        </authorList>
    </citation>
    <scope>NUCLEOTIDE SEQUENCE [LARGE SCALE GENOMIC DNA]</scope>
    <source>
        <strain evidence="3 4">DSM 29619</strain>
    </source>
</reference>
<dbReference type="Proteomes" id="UP000231644">
    <property type="component" value="Unassembled WGS sequence"/>
</dbReference>
<gene>
    <name evidence="3" type="ORF">SAMN05421762_0994</name>
</gene>
<dbReference type="OrthoDB" id="7165334at2"/>
<feature type="transmembrane region" description="Helical" evidence="1">
    <location>
        <begin position="12"/>
        <end position="31"/>
    </location>
</feature>
<evidence type="ECO:0000256" key="1">
    <source>
        <dbReference type="SAM" id="Phobius"/>
    </source>
</evidence>
<feature type="transmembrane region" description="Helical" evidence="1">
    <location>
        <begin position="246"/>
        <end position="263"/>
    </location>
</feature>